<dbReference type="Proteomes" id="UP000199645">
    <property type="component" value="Unassembled WGS sequence"/>
</dbReference>
<dbReference type="EMBL" id="FONV01000017">
    <property type="protein sequence ID" value="SFF66418.1"/>
    <property type="molecule type" value="Genomic_DNA"/>
</dbReference>
<dbReference type="STRING" id="35752.SAMN05421541_11714"/>
<gene>
    <name evidence="2" type="ORF">SAMN05421541_11714</name>
</gene>
<sequence>MDLLDCPSNTLGMDVNTGSGIPEMPAEVVVDLTAAEAAAGTAKTVAVPPDGTPVMIYFPPGARDGMVQNVELPWVDPATGATSRRTVAVAIRVVAPAGAVPPYGTPPPAPGYLGAGYAAPQQRRFSQRAKVVAVALGIVLVGGICLVPTLFRGSNADTTKNAAGDVTTTTTTPATEVTTTAAAAPPLDPAAFQSSLDAADKELAAALGNLRKASTPRAVSGAADAFAQAVQTQASALSGVTAPAAATAAHSDLVSALSALESELTSVSSSADSRSVCTGGSASAALSRADAAADLRSAITALAAADPAAKYRFGSFLPAVTKDQNRRKANGTYLSRTTGGSGELKIDNGNNVDTVINLVKSGSKKPSVSVYIRGNKKVTTGRIKDGTYQVFMSSGTDWDGKRFSRDCQFSKFDSPLKFTTTSRQYTIWELSLKVRLGGNASSSEVDPDSFPS</sequence>
<keyword evidence="1" id="KW-1133">Transmembrane helix</keyword>
<name>A0A1I2KJ97_9ACTN</name>
<dbReference type="AlphaFoldDB" id="A0A1I2KJ97"/>
<organism evidence="2 3">
    <name type="scientific">Actinoplanes philippinensis</name>
    <dbReference type="NCBI Taxonomy" id="35752"/>
    <lineage>
        <taxon>Bacteria</taxon>
        <taxon>Bacillati</taxon>
        <taxon>Actinomycetota</taxon>
        <taxon>Actinomycetes</taxon>
        <taxon>Micromonosporales</taxon>
        <taxon>Micromonosporaceae</taxon>
        <taxon>Actinoplanes</taxon>
    </lineage>
</organism>
<proteinExistence type="predicted"/>
<keyword evidence="3" id="KW-1185">Reference proteome</keyword>
<accession>A0A1I2KJ97</accession>
<feature type="transmembrane region" description="Helical" evidence="1">
    <location>
        <begin position="131"/>
        <end position="151"/>
    </location>
</feature>
<evidence type="ECO:0000313" key="2">
    <source>
        <dbReference type="EMBL" id="SFF66418.1"/>
    </source>
</evidence>
<keyword evidence="1" id="KW-0812">Transmembrane</keyword>
<evidence type="ECO:0000313" key="3">
    <source>
        <dbReference type="Proteomes" id="UP000199645"/>
    </source>
</evidence>
<evidence type="ECO:0000256" key="1">
    <source>
        <dbReference type="SAM" id="Phobius"/>
    </source>
</evidence>
<protein>
    <submittedName>
        <fullName evidence="2">Uncharacterized protein</fullName>
    </submittedName>
</protein>
<reference evidence="2 3" key="1">
    <citation type="submission" date="2016-10" db="EMBL/GenBank/DDBJ databases">
        <authorList>
            <person name="de Groot N.N."/>
        </authorList>
    </citation>
    <scope>NUCLEOTIDE SEQUENCE [LARGE SCALE GENOMIC DNA]</scope>
    <source>
        <strain evidence="2 3">DSM 43019</strain>
    </source>
</reference>
<keyword evidence="1" id="KW-0472">Membrane</keyword>